<keyword evidence="1" id="KW-0812">Transmembrane</keyword>
<organism evidence="2 3">
    <name type="scientific">Bacillus methanolicus PB1</name>
    <dbReference type="NCBI Taxonomy" id="997296"/>
    <lineage>
        <taxon>Bacteria</taxon>
        <taxon>Bacillati</taxon>
        <taxon>Bacillota</taxon>
        <taxon>Bacilli</taxon>
        <taxon>Bacillales</taxon>
        <taxon>Bacillaceae</taxon>
        <taxon>Bacillus</taxon>
    </lineage>
</organism>
<dbReference type="Pfam" id="PF26310">
    <property type="entry name" value="YczF"/>
    <property type="match status" value="1"/>
</dbReference>
<protein>
    <submittedName>
        <fullName evidence="2">Uncharacterized protein</fullName>
    </submittedName>
</protein>
<keyword evidence="3" id="KW-1185">Reference proteome</keyword>
<dbReference type="STRING" id="997296.PB1_04560"/>
<comment type="caution">
    <text evidence="2">The sequence shown here is derived from an EMBL/GenBank/DDBJ whole genome shotgun (WGS) entry which is preliminary data.</text>
</comment>
<keyword evidence="1" id="KW-1133">Transmembrane helix</keyword>
<dbReference type="EMBL" id="AFEU01000001">
    <property type="protein sequence ID" value="EIJ82178.1"/>
    <property type="molecule type" value="Genomic_DNA"/>
</dbReference>
<keyword evidence="1" id="KW-0472">Membrane</keyword>
<dbReference type="RefSeq" id="WP_003350980.1">
    <property type="nucleotide sequence ID" value="NZ_AFEU01000001.1"/>
</dbReference>
<dbReference type="Proteomes" id="UP000010523">
    <property type="component" value="Unassembled WGS sequence"/>
</dbReference>
<dbReference type="InterPro" id="IPR058725">
    <property type="entry name" value="YczF"/>
</dbReference>
<reference evidence="2 3" key="1">
    <citation type="journal article" date="2012" name="Appl. Environ. Microbiol.">
        <title>Genome Sequence of Thermotolerant Bacillus methanolicus: Features and Regulation Related to Methylotrophy and Production of L-Lysine and L-Glutamate from Methanol.</title>
        <authorList>
            <person name="Heggeset T.M."/>
            <person name="Krog A."/>
            <person name="Balzer S."/>
            <person name="Wentzel A."/>
            <person name="Ellingsen T.E."/>
            <person name="Brautaset T."/>
        </authorList>
    </citation>
    <scope>NUCLEOTIDE SEQUENCE [LARGE SCALE GENOMIC DNA]</scope>
    <source>
        <strain evidence="2 3">PB1</strain>
    </source>
</reference>
<gene>
    <name evidence="2" type="ORF">PB1_04560</name>
</gene>
<feature type="transmembrane region" description="Helical" evidence="1">
    <location>
        <begin position="45"/>
        <end position="67"/>
    </location>
</feature>
<sequence>MKNIGIAILMMGLLMGLSLGIDILLGFDITTALRKVFNPFLLMEVIELFIVVLFIFLLVIGSLLSFFQKRREQASKPQSEK</sequence>
<proteinExistence type="predicted"/>
<dbReference type="AlphaFoldDB" id="I3E6Q7"/>
<name>I3E6Q7_BACMT</name>
<accession>I3E6Q7</accession>
<evidence type="ECO:0000313" key="3">
    <source>
        <dbReference type="Proteomes" id="UP000010523"/>
    </source>
</evidence>
<evidence type="ECO:0000256" key="1">
    <source>
        <dbReference type="SAM" id="Phobius"/>
    </source>
</evidence>
<dbReference type="PATRIC" id="fig|997296.3.peg.991"/>
<feature type="transmembrane region" description="Helical" evidence="1">
    <location>
        <begin position="7"/>
        <end position="25"/>
    </location>
</feature>
<dbReference type="eggNOG" id="ENOG5030PGU">
    <property type="taxonomic scope" value="Bacteria"/>
</dbReference>
<evidence type="ECO:0000313" key="2">
    <source>
        <dbReference type="EMBL" id="EIJ82178.1"/>
    </source>
</evidence>